<dbReference type="KEGG" id="tak:Tharo_2097"/>
<keyword evidence="1" id="KW-0175">Coiled coil</keyword>
<proteinExistence type="predicted"/>
<evidence type="ECO:0000256" key="2">
    <source>
        <dbReference type="SAM" id="MobiDB-lite"/>
    </source>
</evidence>
<dbReference type="EMBL" id="CP028339">
    <property type="protein sequence ID" value="AVR89000.1"/>
    <property type="molecule type" value="Genomic_DNA"/>
</dbReference>
<dbReference type="InterPro" id="IPR040561">
    <property type="entry name" value="LPD38"/>
</dbReference>
<feature type="compositionally biased region" description="Pro residues" evidence="2">
    <location>
        <begin position="779"/>
        <end position="789"/>
    </location>
</feature>
<feature type="region of interest" description="Disordered" evidence="2">
    <location>
        <begin position="45"/>
        <end position="72"/>
    </location>
</feature>
<protein>
    <submittedName>
        <fullName evidence="7">Phage protein</fullName>
    </submittedName>
</protein>
<keyword evidence="8" id="KW-1185">Reference proteome</keyword>
<dbReference type="Pfam" id="PF18857">
    <property type="entry name" value="LPD38"/>
    <property type="match status" value="1"/>
</dbReference>
<name>A0A2R4BNY9_THAAR</name>
<feature type="region of interest" description="Disordered" evidence="2">
    <location>
        <begin position="773"/>
        <end position="812"/>
    </location>
</feature>
<feature type="compositionally biased region" description="Basic and acidic residues" evidence="2">
    <location>
        <begin position="1031"/>
        <end position="1058"/>
    </location>
</feature>
<feature type="domain" description="Large polyvalent protein associated" evidence="5">
    <location>
        <begin position="1278"/>
        <end position="1334"/>
    </location>
</feature>
<feature type="region of interest" description="Disordered" evidence="2">
    <location>
        <begin position="1021"/>
        <end position="1087"/>
    </location>
</feature>
<dbReference type="InterPro" id="IPR041301">
    <property type="entry name" value="PBECR3"/>
</dbReference>
<evidence type="ECO:0000313" key="8">
    <source>
        <dbReference type="Proteomes" id="UP000241885"/>
    </source>
</evidence>
<feature type="region of interest" description="Disordered" evidence="2">
    <location>
        <begin position="965"/>
        <end position="1005"/>
    </location>
</feature>
<dbReference type="Pfam" id="PF18838">
    <property type="entry name" value="LPD23"/>
    <property type="match status" value="1"/>
</dbReference>
<organism evidence="7 8">
    <name type="scientific">Thauera aromatica K172</name>
    <dbReference type="NCBI Taxonomy" id="44139"/>
    <lineage>
        <taxon>Bacteria</taxon>
        <taxon>Pseudomonadati</taxon>
        <taxon>Pseudomonadota</taxon>
        <taxon>Betaproteobacteria</taxon>
        <taxon>Rhodocyclales</taxon>
        <taxon>Zoogloeaceae</taxon>
        <taxon>Thauera</taxon>
    </lineage>
</organism>
<feature type="coiled-coil region" evidence="1">
    <location>
        <begin position="1504"/>
        <end position="1531"/>
    </location>
</feature>
<reference evidence="7 8" key="1">
    <citation type="submission" date="2018-03" db="EMBL/GenBank/DDBJ databases">
        <title>Complete genome sequence of Thauera aromatica, a model organism for studying aromatic compound degradation under denitrifying conditions.</title>
        <authorList>
            <person name="Lo H.-Y."/>
            <person name="Goris T."/>
            <person name="Boll M."/>
            <person name="Mueller J.A."/>
        </authorList>
    </citation>
    <scope>NUCLEOTIDE SEQUENCE [LARGE SCALE GENOMIC DNA]</scope>
    <source>
        <strain evidence="7 8">K172</strain>
    </source>
</reference>
<feature type="domain" description="Phage-Barnase-EndoU-ColicinE5/D-RelE like nuclease 3" evidence="3">
    <location>
        <begin position="1865"/>
        <end position="1970"/>
    </location>
</feature>
<feature type="compositionally biased region" description="Basic and acidic residues" evidence="2">
    <location>
        <begin position="651"/>
        <end position="663"/>
    </location>
</feature>
<evidence type="ECO:0000259" key="6">
    <source>
        <dbReference type="Pfam" id="PF18857"/>
    </source>
</evidence>
<feature type="region of interest" description="Disordered" evidence="2">
    <location>
        <begin position="1"/>
        <end position="25"/>
    </location>
</feature>
<evidence type="ECO:0000256" key="1">
    <source>
        <dbReference type="SAM" id="Coils"/>
    </source>
</evidence>
<dbReference type="Pfam" id="PF18812">
    <property type="entry name" value="PBECR3"/>
    <property type="match status" value="1"/>
</dbReference>
<feature type="domain" description="Large polyvalent protein associated" evidence="6">
    <location>
        <begin position="2587"/>
        <end position="2777"/>
    </location>
</feature>
<accession>A0A2R4BNY9</accession>
<evidence type="ECO:0000259" key="3">
    <source>
        <dbReference type="Pfam" id="PF18812"/>
    </source>
</evidence>
<dbReference type="Pfam" id="PF18819">
    <property type="entry name" value="MuF_C"/>
    <property type="match status" value="1"/>
</dbReference>
<feature type="compositionally biased region" description="Low complexity" evidence="2">
    <location>
        <begin position="991"/>
        <end position="1005"/>
    </location>
</feature>
<dbReference type="InterPro" id="IPR041131">
    <property type="entry name" value="MuF_C"/>
</dbReference>
<dbReference type="InterPro" id="IPR040696">
    <property type="entry name" value="LPD23"/>
</dbReference>
<sequence>MAPDATAQDWSGFEDVEDPPAGPSLTDRAITAGKKLFENMAAPFERAPEKPDTVMAGFEAPPAAPRTTPANPASIDFVRQSYERFPESRPRLLARQDWVGDLARQMDAEYRQGDAATAGLPAAQNLDGRKESRIARGIEQGMDADAAAMTAASQGAAGVDAPVARAVETPDTLADKLAREHGDSDLVRGAVNLAGSVAKVAPTTGKMALDVLQLAPLVGRAAEWGSDALADVIEDISKSQSRQMQGKSAKLAEVVRNGTPDQVMQHLVQNPDLLADVAIPSAGSIFLIGGAGAATGKAVAGRYAGRVSERALARIQQRAATDGAVWANAAANAGSAYAETEGGDLAKYTAALIAGLGTRAVGKLTAGGAEGVVARGTAGTANPVVAAGRTAAVETAQEFGEGASEALGSQTGQIVEGTRDGLDLRQIANHGTMEAAAAGPMGAAVGAINAAPAQAADPEQVAAEAAYRGQVDALARQALDPSNAQWAEVQRAAPVAPEAPAAMPAMADVAQQAAASIEQALQQREAEAASTGDAAELAVTRAENAAVRSAGQPAPAAQTSRPGTIDVDQDALLAQVEAVANAHGNVIVTGERAAEAVKAVAPEAPTLTRKDGAVMVSTRFAGPVMEAVAGAKQRVSTEFGDVAGFMQGDQGEGRRTDVSEGERNPPVGAEPHAGRLDVASLSPAGLLFTARAHADPAARDAAAAELRRREEDYAYRQREEQKGRELELLHAEAVDQDIAQAVARTEAAGVNQHADSAMAAAFRRAGAAVAAPAQAVQPDIPPDTNPPNPAQAQAKAADARSRLKPDPTLTQRAMPVVDDLRAMAQDAGWAEQGGKLIRDAEGKASRTKWIPRAEWFLSGMEARPDVLAQHIEDAAQGKWIPVKSARTIEGMMEWLDAQRNPGYLAPEDQSMYDFEASFDAVLNNPDAREVAEFFDDAFGDFAEQSEADAMRTLGFTEEEIANAGGQTEAGAGSAEATDVRGAATTGERAGETGAAQTQAGAAGQQEGLTLETYTSADIAQREAEQTAQAEADARAEREAAAKQRQEEGRAEVRRRSEAAADTFELGMDPMENLTGQGGLKLSRSSQFRPDPYDAQQYALAVDRIAAMETAPRSDLTVGDTPAVLRALGARALPIQMPSSMIHKASRPAIRGHDVPVAALRDLPALLADPVMVFDSKTEKGALVALVDARDDSDRPVVVAVHLDAKGGGFHRINKVASIYGKDDAADIERWMRGSLRYYQTEKASGWLRAVGLQLPEANTIKRLNPRVITDEDVVNLRYSFAGQNARTADTMALDVAQRRIEAGEDAEVVRRETGWHRGADGKWRFEINDADAGLVNMREDEYGGSRATYLSDILDHPALFAAYPELRSMDVVISFSPGSRERGMFEEGHPGDDQTFGRSPQITVEARTKDDALSVLLHEIQHGIQEAEGFATGGSIASLEETMPSPQAMNDAKVLRARMDRGESLGEARAWFLNTLGRDAAPEASILAEENSSRDLGRMPGTPAEKYRRLAGEVEARNAQARQRMTDAERRAMPPSATADVADEDVIVVFNGTEMASAPTPANAVATHARPSPMTAEALRAIVARQLPSLAGAVDQMLGRGEAGQRGGLVLIEQGDDVSIARAYAEKTGNDPGDVLHALQGDGTQYSDAGDVQGFHDSDSGLTFLVLPHLADHTAAAVLLHEATHGKQRAEIDARALALIEVRDNAVKPVREFLTRVAQRMDDAGETGNAAEAAAYIVEQAVTEGRQAGFSTVDGALMNWIDRKLGKRVGDLVRDFVAMVRAWGLRRGVALNPSIDDLVALAKLNVRDMARGDVAGQAGQSRIGDALKSALRGLVALARSAGNENKTVTLGTVTDQQASLLQRENVPVDVSFKHTADMFAVRHALNRHGDAKAEAKRGQLPLVESDISAIPEIVSTPDAWLLGAKTPRGQDIVGSLKRLPDGAVLYLEEVRSGRKTLAMTSMRKYPGTTDFEAIKDRIVPSYARSDTGDVRIVIPEDSGGQAGRGHLNFSRAGQAALPAQHGSAGFELPPWKKTDTAQERIQDRYNRLRDVVKAVAEQGGVVTDLNNFDWGEDRFHGVASNRIEQLGEKTKAILEDVKASGVSLDEVVLYAYAEHAPERNAEMQSINAHVKTGSGMSDAEAKAIIDKARQEGTDAKLARLADAIRRIARDTLQLQLDSGLITQGEFDAYNAKYRKWVPLRGFETIDEDGRTFRGTGRGFNIRGSENLRALGRDSKAGQLFENIMLDAERAIVRGTKNTEVNHRFLQFIIDNPDPDLWEIDAQKTKQGFKNGKVTLDSLVDKGDGTIGVKVKGHVVYLKIHDRKLFEQMANHWNDVEFGAIPYIGAFNRYLSKSYTAWSPEFALYTNPARDLQAALFSITGREGIGMTGLFAKNYPRAVLAAYRGEAMPNIPGVKAAKDPLYEEYKAMGGKTGFWNLNTLESKVKEIETLVKEMESLTIKNSWRVPVKAAKALERLVTGHAGALENATRLAAYMAMREAGRSKAEAAHFAKNLNVNFNRRGTWTAGLGSIFLFFNPAVQGVHNMYETLVHGKHKGQAWALIGAGMAGMAALAVLNAMAGDDDDGIPYWDKIPQYEKERNIIIVLPSFAKDIGQPIPDSTGRYFKIPLPYQWNVPMYAATLAVDVHRNSENAAHGIKPGSAAVRLAVSGATSFMPVTGYPPTYAPVHQHFANKSGFGDGPLYPETQWNKHKPDSEKYGAGMHDTGWQKWAAFVNEATGGNQFEEGLISMPPSVWRNYARAYLGGPMSFLSGSYDAIAEEDITKAPFLRKAYGEIGFRQDQSKFYEVANQALPAFNAHRDARKVSPEIATEMMKSNEVMISVGSFTQAYMEQLGRTYEQDKRTKDSKMMTEAEKRMQLKLTEKRRSDIHEAYLKRWREAVGNVK</sequence>
<dbReference type="Proteomes" id="UP000241885">
    <property type="component" value="Chromosome"/>
</dbReference>
<gene>
    <name evidence="7" type="ORF">Tharo_2097</name>
</gene>
<evidence type="ECO:0000313" key="7">
    <source>
        <dbReference type="EMBL" id="AVR89000.1"/>
    </source>
</evidence>
<feature type="domain" description="Phage MuF C-terminal" evidence="4">
    <location>
        <begin position="1145"/>
        <end position="1244"/>
    </location>
</feature>
<evidence type="ECO:0000259" key="5">
    <source>
        <dbReference type="Pfam" id="PF18838"/>
    </source>
</evidence>
<evidence type="ECO:0000259" key="4">
    <source>
        <dbReference type="Pfam" id="PF18819"/>
    </source>
</evidence>
<feature type="region of interest" description="Disordered" evidence="2">
    <location>
        <begin position="644"/>
        <end position="675"/>
    </location>
</feature>